<dbReference type="AGR" id="MGI:2141635"/>
<keyword evidence="3" id="KW-1185">Reference proteome</keyword>
<dbReference type="ExpressionAtlas" id="A0A0N4SV62">
    <property type="expression patterns" value="baseline and differential"/>
</dbReference>
<dbReference type="Ensembl" id="ENSMUST00000153843.8">
    <property type="protein sequence ID" value="ENSMUSP00000144969.2"/>
    <property type="gene ID" value="ENSMUSG00000048794.15"/>
</dbReference>
<dbReference type="GeneTree" id="ENSGT00940000153110"/>
<reference evidence="1" key="3">
    <citation type="submission" date="2025-08" db="UniProtKB">
        <authorList>
            <consortium name="Ensembl"/>
        </authorList>
    </citation>
    <scope>IDENTIFICATION</scope>
    <source>
        <strain evidence="1">C57BL/6J</strain>
    </source>
</reference>
<protein>
    <submittedName>
        <fullName evidence="1">Cilia and flagella associated protein 100</fullName>
    </submittedName>
</protein>
<reference evidence="1" key="4">
    <citation type="submission" date="2025-09" db="UniProtKB">
        <authorList>
            <consortium name="Ensembl"/>
        </authorList>
    </citation>
    <scope>IDENTIFICATION</scope>
    <source>
        <strain evidence="1">C57BL/6J</strain>
    </source>
</reference>
<dbReference type="AlphaFoldDB" id="A0A0N4SV62"/>
<proteinExistence type="predicted"/>
<dbReference type="VEuPathDB" id="HostDB:ENSMUSG00000048794"/>
<evidence type="ECO:0000313" key="2">
    <source>
        <dbReference type="MGI" id="MGI:2141635"/>
    </source>
</evidence>
<accession>A0A0N4SV62</accession>
<dbReference type="Antibodypedia" id="46637">
    <property type="antibodies" value="141 antibodies from 20 providers"/>
</dbReference>
<dbReference type="Proteomes" id="UP000000589">
    <property type="component" value="Chromosome 6"/>
</dbReference>
<dbReference type="MGI" id="MGI:2141635">
    <property type="gene designation" value="Cfap100"/>
</dbReference>
<gene>
    <name evidence="1 2" type="primary">Cfap100</name>
</gene>
<dbReference type="Bgee" id="ENSMUSG00000048794">
    <property type="expression patterns" value="Expressed in spermatid and 65 other cell types or tissues"/>
</dbReference>
<name>A0A0N4SV62_MOUSE</name>
<reference evidence="1 3" key="1">
    <citation type="journal article" date="2009" name="PLoS Biol.">
        <title>Lineage-specific biology revealed by a finished genome assembly of the mouse.</title>
        <authorList>
            <consortium name="Mouse Genome Sequencing Consortium"/>
            <person name="Church D.M."/>
            <person name="Goodstadt L."/>
            <person name="Hillier L.W."/>
            <person name="Zody M.C."/>
            <person name="Goldstein S."/>
            <person name="She X."/>
            <person name="Bult C.J."/>
            <person name="Agarwala R."/>
            <person name="Cherry J.L."/>
            <person name="DiCuccio M."/>
            <person name="Hlavina W."/>
            <person name="Kapustin Y."/>
            <person name="Meric P."/>
            <person name="Maglott D."/>
            <person name="Birtle Z."/>
            <person name="Marques A.C."/>
            <person name="Graves T."/>
            <person name="Zhou S."/>
            <person name="Teague B."/>
            <person name="Potamousis K."/>
            <person name="Churas C."/>
            <person name="Place M."/>
            <person name="Herschleb J."/>
            <person name="Runnheim R."/>
            <person name="Forrest D."/>
            <person name="Amos-Landgraf J."/>
            <person name="Schwartz D.C."/>
            <person name="Cheng Z."/>
            <person name="Lindblad-Toh K."/>
            <person name="Eichler E.E."/>
            <person name="Ponting C.P."/>
        </authorList>
    </citation>
    <scope>NUCLEOTIDE SEQUENCE [LARGE SCALE GENOMIC DNA]</scope>
    <source>
        <strain evidence="1 3">C57BL/6J</strain>
    </source>
</reference>
<reference evidence="1 3" key="2">
    <citation type="journal article" date="2011" name="PLoS Biol.">
        <title>Modernizing reference genome assemblies.</title>
        <authorList>
            <person name="Church D.M."/>
            <person name="Schneider V.A."/>
            <person name="Graves T."/>
            <person name="Auger K."/>
            <person name="Cunningham F."/>
            <person name="Bouk N."/>
            <person name="Chen H.C."/>
            <person name="Agarwala R."/>
            <person name="McLaren W.M."/>
            <person name="Ritchie G.R."/>
            <person name="Albracht D."/>
            <person name="Kremitzki M."/>
            <person name="Rock S."/>
            <person name="Kotkiewicz H."/>
            <person name="Kremitzki C."/>
            <person name="Wollam A."/>
            <person name="Trani L."/>
            <person name="Fulton L."/>
            <person name="Fulton R."/>
            <person name="Matthews L."/>
            <person name="Whitehead S."/>
            <person name="Chow W."/>
            <person name="Torrance J."/>
            <person name="Dunn M."/>
            <person name="Harden G."/>
            <person name="Threadgold G."/>
            <person name="Wood J."/>
            <person name="Collins J."/>
            <person name="Heath P."/>
            <person name="Griffiths G."/>
            <person name="Pelan S."/>
            <person name="Grafham D."/>
            <person name="Eichler E.E."/>
            <person name="Weinstock G."/>
            <person name="Mardis E.R."/>
            <person name="Wilson R.K."/>
            <person name="Howe K."/>
            <person name="Flicek P."/>
            <person name="Hubbard T."/>
        </authorList>
    </citation>
    <scope>NUCLEOTIDE SEQUENCE [LARGE SCALE GENOMIC DNA]</scope>
    <source>
        <strain evidence="1 3">C57BL/6J</strain>
    </source>
</reference>
<organism evidence="1 3">
    <name type="scientific">Mus musculus</name>
    <name type="common">Mouse</name>
    <dbReference type="NCBI Taxonomy" id="10090"/>
    <lineage>
        <taxon>Eukaryota</taxon>
        <taxon>Metazoa</taxon>
        <taxon>Chordata</taxon>
        <taxon>Craniata</taxon>
        <taxon>Vertebrata</taxon>
        <taxon>Euteleostomi</taxon>
        <taxon>Mammalia</taxon>
        <taxon>Eutheria</taxon>
        <taxon>Euarchontoglires</taxon>
        <taxon>Glires</taxon>
        <taxon>Rodentia</taxon>
        <taxon>Myomorpha</taxon>
        <taxon>Muroidea</taxon>
        <taxon>Muridae</taxon>
        <taxon>Murinae</taxon>
        <taxon>Mus</taxon>
        <taxon>Mus</taxon>
    </lineage>
</organism>
<evidence type="ECO:0000313" key="3">
    <source>
        <dbReference type="Proteomes" id="UP000000589"/>
    </source>
</evidence>
<sequence>MEKRRSMFLLQVGTATSRLVPLAWFWLSQVPSCLLCWPTVCPGNEAQ</sequence>
<evidence type="ECO:0000313" key="1">
    <source>
        <dbReference type="Ensembl" id="ENSMUSP00000144969.2"/>
    </source>
</evidence>